<feature type="compositionally biased region" description="Polar residues" evidence="1">
    <location>
        <begin position="57"/>
        <end position="71"/>
    </location>
</feature>
<keyword evidence="3" id="KW-1185">Reference proteome</keyword>
<reference evidence="2 3" key="1">
    <citation type="journal article" date="2016" name="Mol. Biol. Evol.">
        <title>Comparative Genomics of Early-Diverging Mushroom-Forming Fungi Provides Insights into the Origins of Lignocellulose Decay Capabilities.</title>
        <authorList>
            <person name="Nagy L.G."/>
            <person name="Riley R."/>
            <person name="Tritt A."/>
            <person name="Adam C."/>
            <person name="Daum C."/>
            <person name="Floudas D."/>
            <person name="Sun H."/>
            <person name="Yadav J.S."/>
            <person name="Pangilinan J."/>
            <person name="Larsson K.H."/>
            <person name="Matsuura K."/>
            <person name="Barry K."/>
            <person name="Labutti K."/>
            <person name="Kuo R."/>
            <person name="Ohm R.A."/>
            <person name="Bhattacharya S.S."/>
            <person name="Shirouzu T."/>
            <person name="Yoshinaga Y."/>
            <person name="Martin F.M."/>
            <person name="Grigoriev I.V."/>
            <person name="Hibbett D.S."/>
        </authorList>
    </citation>
    <scope>NUCLEOTIDE SEQUENCE [LARGE SCALE GENOMIC DNA]</scope>
    <source>
        <strain evidence="2 3">93-53</strain>
    </source>
</reference>
<feature type="region of interest" description="Disordered" evidence="1">
    <location>
        <begin position="24"/>
        <end position="157"/>
    </location>
</feature>
<protein>
    <submittedName>
        <fullName evidence="2">Uncharacterized protein</fullName>
    </submittedName>
</protein>
<dbReference type="STRING" id="1314785.A0A165B9V6"/>
<feature type="compositionally biased region" description="Pro residues" evidence="1">
    <location>
        <begin position="97"/>
        <end position="123"/>
    </location>
</feature>
<dbReference type="RefSeq" id="XP_040758323.1">
    <property type="nucleotide sequence ID" value="XM_040902851.1"/>
</dbReference>
<evidence type="ECO:0000256" key="1">
    <source>
        <dbReference type="SAM" id="MobiDB-lite"/>
    </source>
</evidence>
<sequence>MPPGAAVSEEQLASLYAQVLAGFGAESPTTDNPLQNGEGGLEHLHSQYGDDGGTPTLARQQSTLSVSSAQTFRGLPSSSMPVSPASSVQSPTQRGPRPLPRIPGQSPPPASPPLPPPPPPPPMLYTAMPEPRPYYPDETLPPPPPPKRSSAESCVCI</sequence>
<name>A0A165B9V6_9APHY</name>
<gene>
    <name evidence="2" type="ORF">LAESUDRAFT_536009</name>
</gene>
<evidence type="ECO:0000313" key="2">
    <source>
        <dbReference type="EMBL" id="KZT00583.1"/>
    </source>
</evidence>
<accession>A0A165B9V6</accession>
<feature type="compositionally biased region" description="Low complexity" evidence="1">
    <location>
        <begin position="76"/>
        <end position="91"/>
    </location>
</feature>
<organism evidence="2 3">
    <name type="scientific">Laetiporus sulphureus 93-53</name>
    <dbReference type="NCBI Taxonomy" id="1314785"/>
    <lineage>
        <taxon>Eukaryota</taxon>
        <taxon>Fungi</taxon>
        <taxon>Dikarya</taxon>
        <taxon>Basidiomycota</taxon>
        <taxon>Agaricomycotina</taxon>
        <taxon>Agaricomycetes</taxon>
        <taxon>Polyporales</taxon>
        <taxon>Laetiporus</taxon>
    </lineage>
</organism>
<evidence type="ECO:0000313" key="3">
    <source>
        <dbReference type="Proteomes" id="UP000076871"/>
    </source>
</evidence>
<dbReference type="Proteomes" id="UP000076871">
    <property type="component" value="Unassembled WGS sequence"/>
</dbReference>
<dbReference type="EMBL" id="KV427682">
    <property type="protein sequence ID" value="KZT00583.1"/>
    <property type="molecule type" value="Genomic_DNA"/>
</dbReference>
<dbReference type="InParanoid" id="A0A165B9V6"/>
<dbReference type="AlphaFoldDB" id="A0A165B9V6"/>
<dbReference type="GeneID" id="63819882"/>
<feature type="compositionally biased region" description="Pro residues" evidence="1">
    <location>
        <begin position="130"/>
        <end position="147"/>
    </location>
</feature>
<proteinExistence type="predicted"/>